<organism evidence="7 8">
    <name type="scientific">Pedobacter helvus</name>
    <dbReference type="NCBI Taxonomy" id="2563444"/>
    <lineage>
        <taxon>Bacteria</taxon>
        <taxon>Pseudomonadati</taxon>
        <taxon>Bacteroidota</taxon>
        <taxon>Sphingobacteriia</taxon>
        <taxon>Sphingobacteriales</taxon>
        <taxon>Sphingobacteriaceae</taxon>
        <taxon>Pedobacter</taxon>
    </lineage>
</organism>
<dbReference type="SUPFAM" id="SSF88946">
    <property type="entry name" value="Sigma2 domain of RNA polymerase sigma factors"/>
    <property type="match status" value="1"/>
</dbReference>
<dbReference type="CDD" id="cd06171">
    <property type="entry name" value="Sigma70_r4"/>
    <property type="match status" value="1"/>
</dbReference>
<dbReference type="EMBL" id="SRMP02000006">
    <property type="protein sequence ID" value="MFN0290826.1"/>
    <property type="molecule type" value="Genomic_DNA"/>
</dbReference>
<keyword evidence="2" id="KW-0805">Transcription regulation</keyword>
<evidence type="ECO:0000256" key="2">
    <source>
        <dbReference type="ARBA" id="ARBA00023015"/>
    </source>
</evidence>
<dbReference type="InterPro" id="IPR013324">
    <property type="entry name" value="RNA_pol_sigma_r3/r4-like"/>
</dbReference>
<reference evidence="7 8" key="1">
    <citation type="submission" date="2024-12" db="EMBL/GenBank/DDBJ databases">
        <authorList>
            <person name="Hu S."/>
        </authorList>
    </citation>
    <scope>NUCLEOTIDE SEQUENCE [LARGE SCALE GENOMIC DNA]</scope>
    <source>
        <strain evidence="7 8">P-25</strain>
    </source>
</reference>
<dbReference type="NCBIfam" id="TIGR02937">
    <property type="entry name" value="sigma70-ECF"/>
    <property type="match status" value="1"/>
</dbReference>
<protein>
    <submittedName>
        <fullName evidence="7">RNA polymerase sigma factor</fullName>
    </submittedName>
</protein>
<keyword evidence="4" id="KW-0804">Transcription</keyword>
<comment type="caution">
    <text evidence="7">The sequence shown here is derived from an EMBL/GenBank/DDBJ whole genome shotgun (WGS) entry which is preliminary data.</text>
</comment>
<evidence type="ECO:0000256" key="3">
    <source>
        <dbReference type="ARBA" id="ARBA00023082"/>
    </source>
</evidence>
<proteinExistence type="inferred from homology"/>
<dbReference type="PANTHER" id="PTHR43133:SF51">
    <property type="entry name" value="RNA POLYMERASE SIGMA FACTOR"/>
    <property type="match status" value="1"/>
</dbReference>
<accession>A0ABW9JFR3</accession>
<dbReference type="InterPro" id="IPR014284">
    <property type="entry name" value="RNA_pol_sigma-70_dom"/>
</dbReference>
<evidence type="ECO:0000313" key="7">
    <source>
        <dbReference type="EMBL" id="MFN0290826.1"/>
    </source>
</evidence>
<evidence type="ECO:0000256" key="4">
    <source>
        <dbReference type="ARBA" id="ARBA00023163"/>
    </source>
</evidence>
<feature type="domain" description="RNA polymerase sigma factor 70 region 4 type 2" evidence="6">
    <location>
        <begin position="135"/>
        <end position="181"/>
    </location>
</feature>
<comment type="similarity">
    <text evidence="1">Belongs to the sigma-70 factor family. ECF subfamily.</text>
</comment>
<sequence length="194" mass="22819">MEDQELVKRLLNGDNSAFTLLVKNTEGLVAQIVFKMVDSLEDRRDLVQDVYLNAYKYIRNFKSNSKLSTWVGSIAYHACYNYLKKKKLLLPEKQLEDENEDVLETMTNRFIDHSSSEIMEYIIKKELRSVLQIGIDQLPPIYATLIALYHFQEMSYQEISEITSLPEGTLKNYLFRARKKLKDYVVLNYKKEDL</sequence>
<dbReference type="SUPFAM" id="SSF88659">
    <property type="entry name" value="Sigma3 and sigma4 domains of RNA polymerase sigma factors"/>
    <property type="match status" value="1"/>
</dbReference>
<gene>
    <name evidence="7" type="ORF">E5L68_005455</name>
</gene>
<dbReference type="Gene3D" id="1.10.1740.10">
    <property type="match status" value="1"/>
</dbReference>
<dbReference type="InterPro" id="IPR036388">
    <property type="entry name" value="WH-like_DNA-bd_sf"/>
</dbReference>
<dbReference type="InterPro" id="IPR013325">
    <property type="entry name" value="RNA_pol_sigma_r2"/>
</dbReference>
<dbReference type="Gene3D" id="1.10.10.10">
    <property type="entry name" value="Winged helix-like DNA-binding domain superfamily/Winged helix DNA-binding domain"/>
    <property type="match status" value="1"/>
</dbReference>
<keyword evidence="3" id="KW-0731">Sigma factor</keyword>
<dbReference type="Pfam" id="PF08281">
    <property type="entry name" value="Sigma70_r4_2"/>
    <property type="match status" value="1"/>
</dbReference>
<evidence type="ECO:0000313" key="8">
    <source>
        <dbReference type="Proteomes" id="UP001517367"/>
    </source>
</evidence>
<evidence type="ECO:0000259" key="6">
    <source>
        <dbReference type="Pfam" id="PF08281"/>
    </source>
</evidence>
<dbReference type="InterPro" id="IPR013249">
    <property type="entry name" value="RNA_pol_sigma70_r4_t2"/>
</dbReference>
<keyword evidence="8" id="KW-1185">Reference proteome</keyword>
<dbReference type="Pfam" id="PF04542">
    <property type="entry name" value="Sigma70_r2"/>
    <property type="match status" value="1"/>
</dbReference>
<name>A0ABW9JFR3_9SPHI</name>
<evidence type="ECO:0000259" key="5">
    <source>
        <dbReference type="Pfam" id="PF04542"/>
    </source>
</evidence>
<dbReference type="PANTHER" id="PTHR43133">
    <property type="entry name" value="RNA POLYMERASE ECF-TYPE SIGMA FACTO"/>
    <property type="match status" value="1"/>
</dbReference>
<dbReference type="RefSeq" id="WP_138730045.1">
    <property type="nucleotide sequence ID" value="NZ_SRMP02000006.1"/>
</dbReference>
<dbReference type="InterPro" id="IPR039425">
    <property type="entry name" value="RNA_pol_sigma-70-like"/>
</dbReference>
<feature type="domain" description="RNA polymerase sigma-70 region 2" evidence="5">
    <location>
        <begin position="21"/>
        <end position="87"/>
    </location>
</feature>
<dbReference type="Proteomes" id="UP001517367">
    <property type="component" value="Unassembled WGS sequence"/>
</dbReference>
<dbReference type="InterPro" id="IPR007627">
    <property type="entry name" value="RNA_pol_sigma70_r2"/>
</dbReference>
<evidence type="ECO:0000256" key="1">
    <source>
        <dbReference type="ARBA" id="ARBA00010641"/>
    </source>
</evidence>